<evidence type="ECO:0000256" key="1">
    <source>
        <dbReference type="SAM" id="MobiDB-lite"/>
    </source>
</evidence>
<dbReference type="EMBL" id="JAPWTK010000128">
    <property type="protein sequence ID" value="KAJ8948886.1"/>
    <property type="molecule type" value="Genomic_DNA"/>
</dbReference>
<dbReference type="Proteomes" id="UP001162162">
    <property type="component" value="Unassembled WGS sequence"/>
</dbReference>
<feature type="compositionally biased region" description="Low complexity" evidence="1">
    <location>
        <begin position="85"/>
        <end position="97"/>
    </location>
</feature>
<organism evidence="2 3">
    <name type="scientific">Aromia moschata</name>
    <dbReference type="NCBI Taxonomy" id="1265417"/>
    <lineage>
        <taxon>Eukaryota</taxon>
        <taxon>Metazoa</taxon>
        <taxon>Ecdysozoa</taxon>
        <taxon>Arthropoda</taxon>
        <taxon>Hexapoda</taxon>
        <taxon>Insecta</taxon>
        <taxon>Pterygota</taxon>
        <taxon>Neoptera</taxon>
        <taxon>Endopterygota</taxon>
        <taxon>Coleoptera</taxon>
        <taxon>Polyphaga</taxon>
        <taxon>Cucujiformia</taxon>
        <taxon>Chrysomeloidea</taxon>
        <taxon>Cerambycidae</taxon>
        <taxon>Cerambycinae</taxon>
        <taxon>Callichromatini</taxon>
        <taxon>Aromia</taxon>
    </lineage>
</organism>
<gene>
    <name evidence="2" type="ORF">NQ318_005507</name>
</gene>
<comment type="caution">
    <text evidence="2">The sequence shown here is derived from an EMBL/GenBank/DDBJ whole genome shotgun (WGS) entry which is preliminary data.</text>
</comment>
<feature type="compositionally biased region" description="Basic and acidic residues" evidence="1">
    <location>
        <begin position="47"/>
        <end position="57"/>
    </location>
</feature>
<name>A0AAV8YB91_9CUCU</name>
<proteinExistence type="predicted"/>
<accession>A0AAV8YB91</accession>
<evidence type="ECO:0000313" key="2">
    <source>
        <dbReference type="EMBL" id="KAJ8948886.1"/>
    </source>
</evidence>
<feature type="region of interest" description="Disordered" evidence="1">
    <location>
        <begin position="44"/>
        <end position="101"/>
    </location>
</feature>
<dbReference type="AlphaFoldDB" id="A0AAV8YB91"/>
<evidence type="ECO:0000313" key="3">
    <source>
        <dbReference type="Proteomes" id="UP001162162"/>
    </source>
</evidence>
<reference evidence="2" key="1">
    <citation type="journal article" date="2023" name="Insect Mol. Biol.">
        <title>Genome sequencing provides insights into the evolution of gene families encoding plant cell wall-degrading enzymes in longhorned beetles.</title>
        <authorList>
            <person name="Shin N.R."/>
            <person name="Okamura Y."/>
            <person name="Kirsch R."/>
            <person name="Pauchet Y."/>
        </authorList>
    </citation>
    <scope>NUCLEOTIDE SEQUENCE</scope>
    <source>
        <strain evidence="2">AMC_N1</strain>
    </source>
</reference>
<sequence length="151" mass="17135">MKEYGKDIRILPDISFPTINGKIVEHDEEEEEEMMDEMMEDEEFGIDEEHHELKDDLNTTGTEMSGMESYGDSSVTEDSKDEDTSSPIKPSSESVSSDFVAQTVVNAKPDISEFPRQTNRDTLSYLKAKRIIRHKSSDGPEIKKLKGDQMP</sequence>
<protein>
    <submittedName>
        <fullName evidence="2">Uncharacterized protein</fullName>
    </submittedName>
</protein>
<keyword evidence="3" id="KW-1185">Reference proteome</keyword>